<evidence type="ECO:0000313" key="3">
    <source>
        <dbReference type="Proteomes" id="UP000030744"/>
    </source>
</evidence>
<feature type="compositionally biased region" description="Basic residues" evidence="1">
    <location>
        <begin position="387"/>
        <end position="411"/>
    </location>
</feature>
<keyword evidence="3" id="KW-1185">Reference proteome</keyword>
<reference evidence="2" key="2">
    <citation type="submission" date="2013-10" db="EMBL/GenBank/DDBJ databases">
        <authorList>
            <person name="Aslett M."/>
        </authorList>
    </citation>
    <scope>NUCLEOTIDE SEQUENCE [LARGE SCALE GENOMIC DNA]</scope>
    <source>
        <strain evidence="2">Houghton</strain>
    </source>
</reference>
<dbReference type="AlphaFoldDB" id="U6KDP2"/>
<dbReference type="EMBL" id="HG735590">
    <property type="protein sequence ID" value="CDJ36155.1"/>
    <property type="molecule type" value="Genomic_DNA"/>
</dbReference>
<proteinExistence type="predicted"/>
<feature type="region of interest" description="Disordered" evidence="1">
    <location>
        <begin position="145"/>
        <end position="179"/>
    </location>
</feature>
<evidence type="ECO:0000313" key="2">
    <source>
        <dbReference type="EMBL" id="CDJ36155.1"/>
    </source>
</evidence>
<reference evidence="2" key="1">
    <citation type="submission" date="2013-10" db="EMBL/GenBank/DDBJ databases">
        <title>Genomic analysis of the causative agents of coccidiosis in chickens.</title>
        <authorList>
            <person name="Reid A.J."/>
            <person name="Blake D."/>
            <person name="Billington K."/>
            <person name="Browne H."/>
            <person name="Dunn M."/>
            <person name="Hung S."/>
            <person name="Kawahara F."/>
            <person name="Miranda-Saavedra D."/>
            <person name="Mourier T."/>
            <person name="Nagra H."/>
            <person name="Otto T.D."/>
            <person name="Rawlings N."/>
            <person name="Sanchez A."/>
            <person name="Sanders M."/>
            <person name="Subramaniam C."/>
            <person name="Tay Y."/>
            <person name="Dear P."/>
            <person name="Doerig C."/>
            <person name="Gruber A."/>
            <person name="Parkinson J."/>
            <person name="Shirley M."/>
            <person name="Wan K.L."/>
            <person name="Berriman M."/>
            <person name="Tomley F."/>
            <person name="Pain A."/>
        </authorList>
    </citation>
    <scope>NUCLEOTIDE SEQUENCE [LARGE SCALE GENOMIC DNA]</scope>
    <source>
        <strain evidence="2">Houghton</strain>
    </source>
</reference>
<feature type="region of interest" description="Disordered" evidence="1">
    <location>
        <begin position="76"/>
        <end position="96"/>
    </location>
</feature>
<feature type="region of interest" description="Disordered" evidence="1">
    <location>
        <begin position="17"/>
        <end position="51"/>
    </location>
</feature>
<name>U6KDP2_9EIME</name>
<gene>
    <name evidence="2" type="ORF">EMH_0037580</name>
</gene>
<organism evidence="2 3">
    <name type="scientific">Eimeria mitis</name>
    <dbReference type="NCBI Taxonomy" id="44415"/>
    <lineage>
        <taxon>Eukaryota</taxon>
        <taxon>Sar</taxon>
        <taxon>Alveolata</taxon>
        <taxon>Apicomplexa</taxon>
        <taxon>Conoidasida</taxon>
        <taxon>Coccidia</taxon>
        <taxon>Eucoccidiorida</taxon>
        <taxon>Eimeriorina</taxon>
        <taxon>Eimeriidae</taxon>
        <taxon>Eimeria</taxon>
    </lineage>
</organism>
<feature type="compositionally biased region" description="Polar residues" evidence="1">
    <location>
        <begin position="289"/>
        <end position="303"/>
    </location>
</feature>
<dbReference type="GeneID" id="60403983"/>
<accession>U6KDP2</accession>
<feature type="compositionally biased region" description="Polar residues" evidence="1">
    <location>
        <begin position="17"/>
        <end position="31"/>
    </location>
</feature>
<dbReference type="RefSeq" id="XP_037878444.1">
    <property type="nucleotide sequence ID" value="XM_038022590.1"/>
</dbReference>
<dbReference type="OrthoDB" id="347728at2759"/>
<feature type="compositionally biased region" description="Polar residues" evidence="1">
    <location>
        <begin position="146"/>
        <end position="174"/>
    </location>
</feature>
<dbReference type="VEuPathDB" id="ToxoDB:EMH_0037580"/>
<evidence type="ECO:0000256" key="1">
    <source>
        <dbReference type="SAM" id="MobiDB-lite"/>
    </source>
</evidence>
<sequence length="411" mass="45149">MGKFTCLCWRNVGAVNQPSKRQTRGTAQCDQLSERKCSEESAPHEPLQKLQDHVACDIAQSVTDSGPQDQQTVARLDAEKVPNATPNCLVNPKNEKHELPEAFAASTNEKEGMPEVELLLPQDKNFVDSNIPVLDEKLKCHEECRNTSQETTPGNDSRVTSSPISFICPTSTSGGEEDHRAVVSTPPILGSQGNQIEEREGVNDTNFIHGLQGEIRSSFTEQTACRGTRPKGEDDRAVVLTPPIPGTQASHERESEVVDVTNIIREEQKARTDCFSTKSATDLGKEPDTASTELVQPDDINQSLDDKKEPKTKSGKKKRRSRRNKNTQSPSEAEPVQTAGTDGEPLAVAEGTVGNCDSFDDELRHKNPEGEPLDPQTPSRQPGHDKSSRKHKKKKASKAKGKRRHGKTGRR</sequence>
<protein>
    <submittedName>
        <fullName evidence="2">Uncharacterized protein</fullName>
    </submittedName>
</protein>
<feature type="region of interest" description="Disordered" evidence="1">
    <location>
        <begin position="222"/>
        <end position="411"/>
    </location>
</feature>
<dbReference type="Proteomes" id="UP000030744">
    <property type="component" value="Unassembled WGS sequence"/>
</dbReference>
<feature type="compositionally biased region" description="Basic residues" evidence="1">
    <location>
        <begin position="313"/>
        <end position="325"/>
    </location>
</feature>
<feature type="compositionally biased region" description="Basic and acidic residues" evidence="1">
    <location>
        <begin position="32"/>
        <end position="51"/>
    </location>
</feature>